<comment type="caution">
    <text evidence="2">The sequence shown here is derived from an EMBL/GenBank/DDBJ whole genome shotgun (WGS) entry which is preliminary data.</text>
</comment>
<organism evidence="2">
    <name type="scientific">bioreactor metagenome</name>
    <dbReference type="NCBI Taxonomy" id="1076179"/>
    <lineage>
        <taxon>unclassified sequences</taxon>
        <taxon>metagenomes</taxon>
        <taxon>ecological metagenomes</taxon>
    </lineage>
</organism>
<gene>
    <name evidence="2" type="ORF">SDC9_56576</name>
</gene>
<evidence type="ECO:0000313" key="2">
    <source>
        <dbReference type="EMBL" id="MPM10248.1"/>
    </source>
</evidence>
<keyword evidence="1" id="KW-0812">Transmembrane</keyword>
<name>A0A644X384_9ZZZZ</name>
<evidence type="ECO:0000256" key="1">
    <source>
        <dbReference type="SAM" id="Phobius"/>
    </source>
</evidence>
<dbReference type="AlphaFoldDB" id="A0A644X384"/>
<reference evidence="2" key="1">
    <citation type="submission" date="2019-08" db="EMBL/GenBank/DDBJ databases">
        <authorList>
            <person name="Kucharzyk K."/>
            <person name="Murdoch R.W."/>
            <person name="Higgins S."/>
            <person name="Loffler F."/>
        </authorList>
    </citation>
    <scope>NUCLEOTIDE SEQUENCE</scope>
</reference>
<keyword evidence="1" id="KW-0472">Membrane</keyword>
<sequence length="196" mass="22717">MAMHFYYFYKRIFFPDILQTAAMNKSIRQGITFQGKWNFTSFIFVVAGLVLCFYFHLWFAGAGIVVLFLPVFLAVRGTDIDFSEKTLRKWISWYGIRFGKNISFSGYSYVKLRNYYSCHTMGCRSVNGTYTARTFEILFGGPDLPGIIIVEIPKYEAARKISEDISDKSGLQLIDSFQDIILKNKHMAQNIRDLLR</sequence>
<protein>
    <submittedName>
        <fullName evidence="2">Uncharacterized protein</fullName>
    </submittedName>
</protein>
<dbReference type="EMBL" id="VSSQ01001669">
    <property type="protein sequence ID" value="MPM10248.1"/>
    <property type="molecule type" value="Genomic_DNA"/>
</dbReference>
<keyword evidence="1" id="KW-1133">Transmembrane helix</keyword>
<proteinExistence type="predicted"/>
<accession>A0A644X384</accession>
<feature type="transmembrane region" description="Helical" evidence="1">
    <location>
        <begin position="42"/>
        <end position="75"/>
    </location>
</feature>